<dbReference type="AlphaFoldDB" id="X6MTC0"/>
<keyword evidence="2" id="KW-1133">Transmembrane helix</keyword>
<reference evidence="3 4" key="1">
    <citation type="journal article" date="2013" name="Curr. Biol.">
        <title>The Genome of the Foraminiferan Reticulomyxa filosa.</title>
        <authorList>
            <person name="Glockner G."/>
            <person name="Hulsmann N."/>
            <person name="Schleicher M."/>
            <person name="Noegel A.A."/>
            <person name="Eichinger L."/>
            <person name="Gallinger C."/>
            <person name="Pawlowski J."/>
            <person name="Sierra R."/>
            <person name="Euteneuer U."/>
            <person name="Pillet L."/>
            <person name="Moustafa A."/>
            <person name="Platzer M."/>
            <person name="Groth M."/>
            <person name="Szafranski K."/>
            <person name="Schliwa M."/>
        </authorList>
    </citation>
    <scope>NUCLEOTIDE SEQUENCE [LARGE SCALE GENOMIC DNA]</scope>
</reference>
<gene>
    <name evidence="3" type="ORF">RFI_20632</name>
</gene>
<evidence type="ECO:0000256" key="2">
    <source>
        <dbReference type="SAM" id="Phobius"/>
    </source>
</evidence>
<feature type="region of interest" description="Disordered" evidence="1">
    <location>
        <begin position="40"/>
        <end position="116"/>
    </location>
</feature>
<comment type="caution">
    <text evidence="3">The sequence shown here is derived from an EMBL/GenBank/DDBJ whole genome shotgun (WGS) entry which is preliminary data.</text>
</comment>
<evidence type="ECO:0000256" key="1">
    <source>
        <dbReference type="SAM" id="MobiDB-lite"/>
    </source>
</evidence>
<dbReference type="Proteomes" id="UP000023152">
    <property type="component" value="Unassembled WGS sequence"/>
</dbReference>
<feature type="non-terminal residue" evidence="3">
    <location>
        <position position="116"/>
    </location>
</feature>
<name>X6MTC0_RETFI</name>
<organism evidence="3 4">
    <name type="scientific">Reticulomyxa filosa</name>
    <dbReference type="NCBI Taxonomy" id="46433"/>
    <lineage>
        <taxon>Eukaryota</taxon>
        <taxon>Sar</taxon>
        <taxon>Rhizaria</taxon>
        <taxon>Retaria</taxon>
        <taxon>Foraminifera</taxon>
        <taxon>Monothalamids</taxon>
        <taxon>Reticulomyxidae</taxon>
        <taxon>Reticulomyxa</taxon>
    </lineage>
</organism>
<feature type="non-terminal residue" evidence="3">
    <location>
        <position position="1"/>
    </location>
</feature>
<keyword evidence="2" id="KW-0812">Transmembrane</keyword>
<evidence type="ECO:0000313" key="4">
    <source>
        <dbReference type="Proteomes" id="UP000023152"/>
    </source>
</evidence>
<dbReference type="EMBL" id="ASPP01017931">
    <property type="protein sequence ID" value="ETO16707.1"/>
    <property type="molecule type" value="Genomic_DNA"/>
</dbReference>
<feature type="compositionally biased region" description="Polar residues" evidence="1">
    <location>
        <begin position="47"/>
        <end position="72"/>
    </location>
</feature>
<feature type="transmembrane region" description="Helical" evidence="2">
    <location>
        <begin position="12"/>
        <end position="32"/>
    </location>
</feature>
<sequence length="116" mass="12842">GGGGKEEKKKKRFLLLLLLYSMFICICLFIYWKRTQQSKSNEKASEATAQEGEQASPTLANETNDPSLCSQNEGKERGSQEDSDNESEVTHVSETPEEEPSGALYNTVVASAARMY</sequence>
<keyword evidence="4" id="KW-1185">Reference proteome</keyword>
<evidence type="ECO:0000313" key="3">
    <source>
        <dbReference type="EMBL" id="ETO16707.1"/>
    </source>
</evidence>
<proteinExistence type="predicted"/>
<accession>X6MTC0</accession>
<protein>
    <submittedName>
        <fullName evidence="3">Uncharacterized protein</fullName>
    </submittedName>
</protein>
<keyword evidence="2" id="KW-0472">Membrane</keyword>